<organism evidence="1 2">
    <name type="scientific">Hyalomma asiaticum</name>
    <name type="common">Tick</name>
    <dbReference type="NCBI Taxonomy" id="266040"/>
    <lineage>
        <taxon>Eukaryota</taxon>
        <taxon>Metazoa</taxon>
        <taxon>Ecdysozoa</taxon>
        <taxon>Arthropoda</taxon>
        <taxon>Chelicerata</taxon>
        <taxon>Arachnida</taxon>
        <taxon>Acari</taxon>
        <taxon>Parasitiformes</taxon>
        <taxon>Ixodida</taxon>
        <taxon>Ixodoidea</taxon>
        <taxon>Ixodidae</taxon>
        <taxon>Hyalomminae</taxon>
        <taxon>Hyalomma</taxon>
    </lineage>
</organism>
<comment type="caution">
    <text evidence="1">The sequence shown here is derived from an EMBL/GenBank/DDBJ whole genome shotgun (WGS) entry which is preliminary data.</text>
</comment>
<reference evidence="1" key="1">
    <citation type="submission" date="2020-05" db="EMBL/GenBank/DDBJ databases">
        <title>Large-scale comparative analyses of tick genomes elucidate their genetic diversity and vector capacities.</title>
        <authorList>
            <person name="Jia N."/>
            <person name="Wang J."/>
            <person name="Shi W."/>
            <person name="Du L."/>
            <person name="Sun Y."/>
            <person name="Zhan W."/>
            <person name="Jiang J."/>
            <person name="Wang Q."/>
            <person name="Zhang B."/>
            <person name="Ji P."/>
            <person name="Sakyi L.B."/>
            <person name="Cui X."/>
            <person name="Yuan T."/>
            <person name="Jiang B."/>
            <person name="Yang W."/>
            <person name="Lam T.T.-Y."/>
            <person name="Chang Q."/>
            <person name="Ding S."/>
            <person name="Wang X."/>
            <person name="Zhu J."/>
            <person name="Ruan X."/>
            <person name="Zhao L."/>
            <person name="Wei J."/>
            <person name="Que T."/>
            <person name="Du C."/>
            <person name="Cheng J."/>
            <person name="Dai P."/>
            <person name="Han X."/>
            <person name="Huang E."/>
            <person name="Gao Y."/>
            <person name="Liu J."/>
            <person name="Shao H."/>
            <person name="Ye R."/>
            <person name="Li L."/>
            <person name="Wei W."/>
            <person name="Wang X."/>
            <person name="Wang C."/>
            <person name="Yang T."/>
            <person name="Huo Q."/>
            <person name="Li W."/>
            <person name="Guo W."/>
            <person name="Chen H."/>
            <person name="Zhou L."/>
            <person name="Ni X."/>
            <person name="Tian J."/>
            <person name="Zhou Y."/>
            <person name="Sheng Y."/>
            <person name="Liu T."/>
            <person name="Pan Y."/>
            <person name="Xia L."/>
            <person name="Li J."/>
            <person name="Zhao F."/>
            <person name="Cao W."/>
        </authorList>
    </citation>
    <scope>NUCLEOTIDE SEQUENCE</scope>
    <source>
        <strain evidence="1">Hyas-2018</strain>
    </source>
</reference>
<dbReference type="EMBL" id="CM023486">
    <property type="protein sequence ID" value="KAH6929398.1"/>
    <property type="molecule type" value="Genomic_DNA"/>
</dbReference>
<dbReference type="Proteomes" id="UP000821845">
    <property type="component" value="Chromosome 6"/>
</dbReference>
<keyword evidence="2" id="KW-1185">Reference proteome</keyword>
<gene>
    <name evidence="1" type="ORF">HPB50_026914</name>
</gene>
<proteinExistence type="predicted"/>
<protein>
    <submittedName>
        <fullName evidence="1">Uncharacterized protein</fullName>
    </submittedName>
</protein>
<accession>A0ACB7S3C0</accession>
<sequence length="67" mass="7295">MREDRLILVAAFLLLQSGLEPATALNNHESTVSEIALNSSNGTPRMSNHLLTPIHAQAAFYAHVDLL</sequence>
<evidence type="ECO:0000313" key="2">
    <source>
        <dbReference type="Proteomes" id="UP000821845"/>
    </source>
</evidence>
<evidence type="ECO:0000313" key="1">
    <source>
        <dbReference type="EMBL" id="KAH6929398.1"/>
    </source>
</evidence>
<name>A0ACB7S3C0_HYAAI</name>